<keyword evidence="1" id="KW-0812">Transmembrane</keyword>
<dbReference type="EMBL" id="IACJ01140136">
    <property type="protein sequence ID" value="LAA62672.1"/>
    <property type="molecule type" value="Transcribed_RNA"/>
</dbReference>
<name>A0A2D4GSG1_MICCO</name>
<sequence>MANPIKPDKKWRRKKIGVDPYLCKECSSFPQKDIVPATFCLQQRFSMDCIFYSLTIFFPIRFFFVVVVKSVILLRFITWEDTLWKSSLLWKEIQMKGRGESLHCQRLSALV</sequence>
<reference evidence="2" key="2">
    <citation type="submission" date="2017-11" db="EMBL/GenBank/DDBJ databases">
        <title>Coralsnake Venomics: Analyses of Venom Gland Transcriptomes and Proteomes of Six Brazilian Taxa.</title>
        <authorList>
            <person name="Aird S.D."/>
            <person name="Jorge da Silva N."/>
            <person name="Qiu L."/>
            <person name="Villar-Briones A."/>
            <person name="Aparecida-Saddi V."/>
            <person name="Campos-Telles M.P."/>
            <person name="Grau M."/>
            <person name="Mikheyev A.S."/>
        </authorList>
    </citation>
    <scope>NUCLEOTIDE SEQUENCE</scope>
    <source>
        <tissue evidence="2">Venom_gland</tissue>
    </source>
</reference>
<organism evidence="2">
    <name type="scientific">Micrurus corallinus</name>
    <name type="common">Brazilian coral snake</name>
    <dbReference type="NCBI Taxonomy" id="54390"/>
    <lineage>
        <taxon>Eukaryota</taxon>
        <taxon>Metazoa</taxon>
        <taxon>Chordata</taxon>
        <taxon>Craniata</taxon>
        <taxon>Vertebrata</taxon>
        <taxon>Euteleostomi</taxon>
        <taxon>Lepidosauria</taxon>
        <taxon>Squamata</taxon>
        <taxon>Bifurcata</taxon>
        <taxon>Unidentata</taxon>
        <taxon>Episquamata</taxon>
        <taxon>Toxicofera</taxon>
        <taxon>Serpentes</taxon>
        <taxon>Colubroidea</taxon>
        <taxon>Elapidae</taxon>
        <taxon>Elapinae</taxon>
        <taxon>Micrurus</taxon>
    </lineage>
</organism>
<proteinExistence type="predicted"/>
<keyword evidence="1" id="KW-1133">Transmembrane helix</keyword>
<accession>A0A2D4GSG1</accession>
<feature type="transmembrane region" description="Helical" evidence="1">
    <location>
        <begin position="51"/>
        <end position="77"/>
    </location>
</feature>
<dbReference type="AlphaFoldDB" id="A0A2D4GSG1"/>
<keyword evidence="1" id="KW-0472">Membrane</keyword>
<evidence type="ECO:0000313" key="2">
    <source>
        <dbReference type="EMBL" id="LAA62672.1"/>
    </source>
</evidence>
<evidence type="ECO:0000256" key="1">
    <source>
        <dbReference type="SAM" id="Phobius"/>
    </source>
</evidence>
<protein>
    <submittedName>
        <fullName evidence="2">Uncharacterized protein</fullName>
    </submittedName>
</protein>
<reference evidence="2" key="1">
    <citation type="submission" date="2017-07" db="EMBL/GenBank/DDBJ databases">
        <authorList>
            <person name="Mikheyev A."/>
            <person name="Grau M."/>
        </authorList>
    </citation>
    <scope>NUCLEOTIDE SEQUENCE</scope>
    <source>
        <tissue evidence="2">Venom_gland</tissue>
    </source>
</reference>